<dbReference type="PROSITE" id="PS51257">
    <property type="entry name" value="PROKAR_LIPOPROTEIN"/>
    <property type="match status" value="1"/>
</dbReference>
<dbReference type="OrthoDB" id="1430555at2"/>
<dbReference type="EMBL" id="FQYK01000001">
    <property type="protein sequence ID" value="SHI35232.1"/>
    <property type="molecule type" value="Genomic_DNA"/>
</dbReference>
<proteinExistence type="predicted"/>
<keyword evidence="3" id="KW-1185">Reference proteome</keyword>
<keyword evidence="1" id="KW-0732">Signal</keyword>
<feature type="signal peptide" evidence="1">
    <location>
        <begin position="1"/>
        <end position="20"/>
    </location>
</feature>
<dbReference type="SUPFAM" id="SSF141072">
    <property type="entry name" value="CalX-like"/>
    <property type="match status" value="1"/>
</dbReference>
<evidence type="ECO:0000313" key="2">
    <source>
        <dbReference type="EMBL" id="SHI35232.1"/>
    </source>
</evidence>
<evidence type="ECO:0000256" key="1">
    <source>
        <dbReference type="SAM" id="SignalP"/>
    </source>
</evidence>
<feature type="chain" id="PRO_5009915737" description="Calx-beta domain-containing protein" evidence="1">
    <location>
        <begin position="21"/>
        <end position="432"/>
    </location>
</feature>
<evidence type="ECO:0008006" key="4">
    <source>
        <dbReference type="Google" id="ProtNLM"/>
    </source>
</evidence>
<name>A0A1M6AFN9_9FLAO</name>
<dbReference type="STRING" id="1178825.SAMN05216261_0398"/>
<dbReference type="InterPro" id="IPR038081">
    <property type="entry name" value="CalX-like_sf"/>
</dbReference>
<dbReference type="RefSeq" id="WP_019386258.1">
    <property type="nucleotide sequence ID" value="NZ_ALIH01000001.1"/>
</dbReference>
<reference evidence="2 3" key="1">
    <citation type="submission" date="2016-11" db="EMBL/GenBank/DDBJ databases">
        <authorList>
            <person name="Jaros S."/>
            <person name="Januszkiewicz K."/>
            <person name="Wedrychowicz H."/>
        </authorList>
    </citation>
    <scope>NUCLEOTIDE SEQUENCE [LARGE SCALE GENOMIC DNA]</scope>
    <source>
        <strain evidence="2 3">CGMCC 1.12213</strain>
    </source>
</reference>
<dbReference type="AlphaFoldDB" id="A0A1M6AFN9"/>
<dbReference type="Gene3D" id="2.60.40.2030">
    <property type="match status" value="1"/>
</dbReference>
<accession>A0A1M6AFN9</accession>
<protein>
    <recommendedName>
        <fullName evidence="4">Calx-beta domain-containing protein</fullName>
    </recommendedName>
</protein>
<gene>
    <name evidence="2" type="ORF">SAMN05216261_0398</name>
</gene>
<sequence length="432" mass="45619">MKNKIYKIALVLSAFVFAIACENTDDLTGDSVVSPSNPALSVSLDFGPTESLIETEADYGFTVSLSQPQVVAVEVYLELLPNSTASEGSDLSFPHHIRIPAGSTSVSDVITIHGDDLAEDTETAVIRIGTGKEANVSATNSQVVSFNIMNYTEGDIAIDMTWTSPQDFTDNFGNAIDDEEIGDLILYVSDANIPTSINYLTVDNAFGFESFVFEEAYPDGEYYLVAGFYSAGDFGGNDAALDISLTFNQPGVINNRVVTVPNALNTAFASCQTSVIAKLTKSGTNYTIESVGLANSVGVPASDMYVGDYSMTVSGTNAFGVPSFDDQTVTLVANGNSRTIEDLSYLPAFGGFAIDFTFEFVDACGLTTVPEYDTGVGCVAGAEAMFLGPSGSDASYSVDDDMTLIVNFQDASNAGNSCDAPASEIVLTFTKL</sequence>
<evidence type="ECO:0000313" key="3">
    <source>
        <dbReference type="Proteomes" id="UP000184396"/>
    </source>
</evidence>
<organism evidence="2 3">
    <name type="scientific">Algibacter luteus</name>
    <dbReference type="NCBI Taxonomy" id="1178825"/>
    <lineage>
        <taxon>Bacteria</taxon>
        <taxon>Pseudomonadati</taxon>
        <taxon>Bacteroidota</taxon>
        <taxon>Flavobacteriia</taxon>
        <taxon>Flavobacteriales</taxon>
        <taxon>Flavobacteriaceae</taxon>
        <taxon>Algibacter</taxon>
    </lineage>
</organism>
<dbReference type="Proteomes" id="UP000184396">
    <property type="component" value="Unassembled WGS sequence"/>
</dbReference>